<proteinExistence type="predicted"/>
<dbReference type="SMART" id="SM00579">
    <property type="entry name" value="FBD"/>
    <property type="match status" value="1"/>
</dbReference>
<dbReference type="Proteomes" id="UP000737018">
    <property type="component" value="Unassembled WGS sequence"/>
</dbReference>
<accession>A0A8J4VG76</accession>
<dbReference type="EMBL" id="JRKL02007331">
    <property type="protein sequence ID" value="KAF3947861.1"/>
    <property type="molecule type" value="Genomic_DNA"/>
</dbReference>
<dbReference type="Pfam" id="PF00646">
    <property type="entry name" value="F-box"/>
    <property type="match status" value="1"/>
</dbReference>
<dbReference type="InterPro" id="IPR032675">
    <property type="entry name" value="LRR_dom_sf"/>
</dbReference>
<dbReference type="Gene3D" id="3.80.10.10">
    <property type="entry name" value="Ribonuclease Inhibitor"/>
    <property type="match status" value="1"/>
</dbReference>
<dbReference type="PANTHER" id="PTHR31900">
    <property type="entry name" value="F-BOX/RNI SUPERFAMILY PROTEIN-RELATED"/>
    <property type="match status" value="1"/>
</dbReference>
<dbReference type="InterPro" id="IPR001810">
    <property type="entry name" value="F-box_dom"/>
</dbReference>
<dbReference type="PANTHER" id="PTHR31900:SF30">
    <property type="entry name" value="SUPERFAMILY PROTEIN, PUTATIVE-RELATED"/>
    <property type="match status" value="1"/>
</dbReference>
<dbReference type="InterPro" id="IPR006566">
    <property type="entry name" value="FBD"/>
</dbReference>
<dbReference type="AlphaFoldDB" id="A0A8J4VG76"/>
<comment type="caution">
    <text evidence="2">The sequence shown here is derived from an EMBL/GenBank/DDBJ whole genome shotgun (WGS) entry which is preliminary data.</text>
</comment>
<name>A0A8J4VG76_9ROSI</name>
<dbReference type="Pfam" id="PF08387">
    <property type="entry name" value="FBD"/>
    <property type="match status" value="1"/>
</dbReference>
<sequence>MANSSKSKRQKLNCREETVGADRISDLPDCLLIHILSLLRTKQAIQTSRLSSRWKLLWTYVPKLNLDIDSFPKFECDKVASIINFECYVFKVLAKHKAKYLRNFRLKYNLNHQKCLDRWISTLTTSALNLQELDLQIINCPTPTDCCWKLPHSIFYCNKLVVLKIEGHIVLDPSSSSSFQLNTLKILRLESITFANRDSLVTLLSFCPVLEDLTLKIYDYKEFKFKICVPTLIRLSVSYLNKKLEIDTPSLEYFDFECQRSYGLICPTRFQNLVCLVFKYNGHNLSVLEALLLRAPNLRVVLVDKKYHNLVSCHHQIAKGRTQKLYWTEPPNDPNSLLSHLTTFYFRGYKGLKHEVDFVKFILKEARVLTAMRIEVHHHSKLKKSVFEELSIFPRRSSTCLLSVKYGYGFDISL</sequence>
<dbReference type="CDD" id="cd22160">
    <property type="entry name" value="F-box_AtFBL13-like"/>
    <property type="match status" value="1"/>
</dbReference>
<protein>
    <recommendedName>
        <fullName evidence="1">FBD domain-containing protein</fullName>
    </recommendedName>
</protein>
<evidence type="ECO:0000259" key="1">
    <source>
        <dbReference type="SMART" id="SM00579"/>
    </source>
</evidence>
<keyword evidence="3" id="KW-1185">Reference proteome</keyword>
<dbReference type="InterPro" id="IPR055411">
    <property type="entry name" value="LRR_FXL15/At3g58940/PEG3-like"/>
</dbReference>
<evidence type="ECO:0000313" key="3">
    <source>
        <dbReference type="Proteomes" id="UP000737018"/>
    </source>
</evidence>
<dbReference type="OrthoDB" id="594804at2759"/>
<dbReference type="SUPFAM" id="SSF81383">
    <property type="entry name" value="F-box domain"/>
    <property type="match status" value="1"/>
</dbReference>
<organism evidence="2 3">
    <name type="scientific">Castanea mollissima</name>
    <name type="common">Chinese chestnut</name>
    <dbReference type="NCBI Taxonomy" id="60419"/>
    <lineage>
        <taxon>Eukaryota</taxon>
        <taxon>Viridiplantae</taxon>
        <taxon>Streptophyta</taxon>
        <taxon>Embryophyta</taxon>
        <taxon>Tracheophyta</taxon>
        <taxon>Spermatophyta</taxon>
        <taxon>Magnoliopsida</taxon>
        <taxon>eudicotyledons</taxon>
        <taxon>Gunneridae</taxon>
        <taxon>Pentapetalae</taxon>
        <taxon>rosids</taxon>
        <taxon>fabids</taxon>
        <taxon>Fagales</taxon>
        <taxon>Fagaceae</taxon>
        <taxon>Castanea</taxon>
    </lineage>
</organism>
<dbReference type="InterPro" id="IPR050232">
    <property type="entry name" value="FBL13/AtMIF1-like"/>
</dbReference>
<feature type="domain" description="FBD" evidence="1">
    <location>
        <begin position="335"/>
        <end position="405"/>
    </location>
</feature>
<dbReference type="SUPFAM" id="SSF52047">
    <property type="entry name" value="RNI-like"/>
    <property type="match status" value="1"/>
</dbReference>
<dbReference type="Pfam" id="PF24758">
    <property type="entry name" value="LRR_At5g56370"/>
    <property type="match status" value="1"/>
</dbReference>
<dbReference type="InterPro" id="IPR053781">
    <property type="entry name" value="F-box_AtFBL13-like"/>
</dbReference>
<dbReference type="InterPro" id="IPR036047">
    <property type="entry name" value="F-box-like_dom_sf"/>
</dbReference>
<reference evidence="2" key="1">
    <citation type="submission" date="2020-03" db="EMBL/GenBank/DDBJ databases">
        <title>Castanea mollissima Vanexum genome sequencing.</title>
        <authorList>
            <person name="Staton M."/>
        </authorList>
    </citation>
    <scope>NUCLEOTIDE SEQUENCE</scope>
    <source>
        <tissue evidence="2">Leaf</tissue>
    </source>
</reference>
<gene>
    <name evidence="2" type="ORF">CMV_026069</name>
</gene>
<evidence type="ECO:0000313" key="2">
    <source>
        <dbReference type="EMBL" id="KAF3947861.1"/>
    </source>
</evidence>